<evidence type="ECO:0000256" key="1">
    <source>
        <dbReference type="ARBA" id="ARBA00004613"/>
    </source>
</evidence>
<dbReference type="InterPro" id="IPR006170">
    <property type="entry name" value="PBP/GOBP"/>
</dbReference>
<protein>
    <submittedName>
        <fullName evidence="4">Odorant-binding protein 6</fullName>
    </submittedName>
</protein>
<dbReference type="Gene3D" id="1.10.238.20">
    <property type="entry name" value="Pheromone/general odorant binding protein domain"/>
    <property type="match status" value="1"/>
</dbReference>
<dbReference type="SUPFAM" id="SSF47565">
    <property type="entry name" value="Insect pheromone/odorant-binding proteins"/>
    <property type="match status" value="1"/>
</dbReference>
<dbReference type="GO" id="GO:0005576">
    <property type="term" value="C:extracellular region"/>
    <property type="evidence" value="ECO:0007669"/>
    <property type="project" value="UniProtKB-SubCell"/>
</dbReference>
<dbReference type="Pfam" id="PF01395">
    <property type="entry name" value="PBP_GOBP"/>
    <property type="match status" value="1"/>
</dbReference>
<evidence type="ECO:0000313" key="4">
    <source>
        <dbReference type="EMBL" id="QGW50670.1"/>
    </source>
</evidence>
<sequence length="115" mass="12601">MLMGMVQECKVSEDASDSELSMLIQKKAPTTKEGKCLFSCIMEQMDVLEDGKLNKNGFMDLASTMSGGETKFMKLAEAIFTECALLNDDDRCELGVKIGACIKIGGMKRKIDFGI</sequence>
<dbReference type="InterPro" id="IPR036728">
    <property type="entry name" value="PBP_GOBP_sf"/>
</dbReference>
<reference evidence="4" key="1">
    <citation type="submission" date="2019-07" db="EMBL/GenBank/DDBJ databases">
        <title>Identification and Expression Pattern of Chemosensory Genes from the Transcriptome of the Propsilocerus akamusi.</title>
        <authorList>
            <person name="Yan C."/>
            <person name="Pan L."/>
        </authorList>
    </citation>
    <scope>NUCLEOTIDE SEQUENCE</scope>
</reference>
<comment type="subcellular location">
    <subcellularLocation>
        <location evidence="1">Secreted</location>
    </subcellularLocation>
</comment>
<organism evidence="4">
    <name type="scientific">Propsilocerus akamusi</name>
    <dbReference type="NCBI Taxonomy" id="903466"/>
    <lineage>
        <taxon>Eukaryota</taxon>
        <taxon>Metazoa</taxon>
        <taxon>Ecdysozoa</taxon>
        <taxon>Arthropoda</taxon>
        <taxon>Hexapoda</taxon>
        <taxon>Insecta</taxon>
        <taxon>Pterygota</taxon>
        <taxon>Neoptera</taxon>
        <taxon>Endopterygota</taxon>
        <taxon>Diptera</taxon>
        <taxon>Nematocera</taxon>
        <taxon>Chironomoidea</taxon>
        <taxon>Chironomidae</taxon>
        <taxon>Propsilocerus</taxon>
    </lineage>
</organism>
<comment type="similarity">
    <text evidence="2">Belongs to the PBP/GOBP family.</text>
</comment>
<dbReference type="CDD" id="cd23992">
    <property type="entry name" value="PBP_GOBP"/>
    <property type="match status" value="1"/>
</dbReference>
<dbReference type="GO" id="GO:0005549">
    <property type="term" value="F:odorant binding"/>
    <property type="evidence" value="ECO:0007669"/>
    <property type="project" value="InterPro"/>
</dbReference>
<proteinExistence type="evidence at transcript level"/>
<keyword evidence="3" id="KW-0964">Secreted</keyword>
<accession>A0A7D0PB46</accession>
<dbReference type="SMART" id="SM00708">
    <property type="entry name" value="PhBP"/>
    <property type="match status" value="1"/>
</dbReference>
<name>A0A7D0PB46_9DIPT</name>
<evidence type="ECO:0000256" key="3">
    <source>
        <dbReference type="ARBA" id="ARBA00022525"/>
    </source>
</evidence>
<dbReference type="AlphaFoldDB" id="A0A7D0PB46"/>
<dbReference type="EMBL" id="MN132997">
    <property type="protein sequence ID" value="QGW50670.1"/>
    <property type="molecule type" value="mRNA"/>
</dbReference>
<evidence type="ECO:0000256" key="2">
    <source>
        <dbReference type="ARBA" id="ARBA00008098"/>
    </source>
</evidence>